<reference evidence="3 7" key="2">
    <citation type="submission" date="2020-10" db="EMBL/GenBank/DDBJ databases">
        <title>Genome sequences of Pseudomonas isolates.</title>
        <authorList>
            <person name="Wessels L."/>
            <person name="Reich F."/>
            <person name="Hammerl J."/>
        </authorList>
    </citation>
    <scope>NUCLEOTIDE SEQUENCE [LARGE SCALE GENOMIC DNA]</scope>
    <source>
        <strain evidence="3 7">20-MO00624-0</strain>
    </source>
</reference>
<dbReference type="EMBL" id="JADMCD010000004">
    <property type="protein sequence ID" value="MBF8641139.1"/>
    <property type="molecule type" value="Genomic_DNA"/>
</dbReference>
<feature type="transmembrane region" description="Helical" evidence="1">
    <location>
        <begin position="12"/>
        <end position="30"/>
    </location>
</feature>
<dbReference type="SMART" id="SM00450">
    <property type="entry name" value="RHOD"/>
    <property type="match status" value="1"/>
</dbReference>
<feature type="domain" description="Rhodanese" evidence="2">
    <location>
        <begin position="50"/>
        <end position="139"/>
    </location>
</feature>
<dbReference type="Gene3D" id="3.40.250.10">
    <property type="entry name" value="Rhodanese-like domain"/>
    <property type="match status" value="1"/>
</dbReference>
<reference evidence="4 8" key="3">
    <citation type="submission" date="2020-11" db="EMBL/GenBank/DDBJ databases">
        <title>Enhanced detection system for hospital associated transmission using whole genome sequencing surveillance.</title>
        <authorList>
            <person name="Harrison L.H."/>
            <person name="Van Tyne D."/>
            <person name="Marsh J.W."/>
            <person name="Griffith M.P."/>
            <person name="Snyder D.J."/>
            <person name="Cooper V.S."/>
            <person name="Mustapha M."/>
        </authorList>
    </citation>
    <scope>NUCLEOTIDE SEQUENCE [LARGE SCALE GENOMIC DNA]</scope>
    <source>
        <strain evidence="4 8">PSB00013</strain>
    </source>
</reference>
<evidence type="ECO:0000313" key="4">
    <source>
        <dbReference type="EMBL" id="MBH3438117.1"/>
    </source>
</evidence>
<evidence type="ECO:0000313" key="3">
    <source>
        <dbReference type="EMBL" id="MBF8641139.1"/>
    </source>
</evidence>
<dbReference type="GeneID" id="300266694"/>
<gene>
    <name evidence="5" type="primary">yibN_2</name>
    <name evidence="4" type="ORF">I5Q09_05405</name>
    <name evidence="3" type="ORF">IRZ65_10625</name>
    <name evidence="5" type="ORF">NCTC11842_04392</name>
</gene>
<evidence type="ECO:0000256" key="1">
    <source>
        <dbReference type="SAM" id="Phobius"/>
    </source>
</evidence>
<dbReference type="CDD" id="cd00158">
    <property type="entry name" value="RHOD"/>
    <property type="match status" value="1"/>
</dbReference>
<dbReference type="EMBL" id="UAUF01000014">
    <property type="protein sequence ID" value="SPZ12310.1"/>
    <property type="molecule type" value="Genomic_DNA"/>
</dbReference>
<evidence type="ECO:0000259" key="2">
    <source>
        <dbReference type="PROSITE" id="PS50206"/>
    </source>
</evidence>
<evidence type="ECO:0000313" key="7">
    <source>
        <dbReference type="Proteomes" id="UP000626180"/>
    </source>
</evidence>
<dbReference type="AlphaFoldDB" id="A0A2X2F0Q9"/>
<dbReference type="InterPro" id="IPR001763">
    <property type="entry name" value="Rhodanese-like_dom"/>
</dbReference>
<dbReference type="EMBL" id="JADTXM010000003">
    <property type="protein sequence ID" value="MBH3438117.1"/>
    <property type="molecule type" value="Genomic_DNA"/>
</dbReference>
<evidence type="ECO:0000313" key="6">
    <source>
        <dbReference type="Proteomes" id="UP000250443"/>
    </source>
</evidence>
<dbReference type="Pfam" id="PF00581">
    <property type="entry name" value="Rhodanese"/>
    <property type="match status" value="1"/>
</dbReference>
<evidence type="ECO:0000313" key="8">
    <source>
        <dbReference type="Proteomes" id="UP000638986"/>
    </source>
</evidence>
<keyword evidence="1" id="KW-1133">Transmembrane helix</keyword>
<dbReference type="PANTHER" id="PTHR43031">
    <property type="entry name" value="FAD-DEPENDENT OXIDOREDUCTASE"/>
    <property type="match status" value="1"/>
</dbReference>
<accession>A0A2X2F0Q9</accession>
<reference evidence="5 6" key="1">
    <citation type="submission" date="2018-06" db="EMBL/GenBank/DDBJ databases">
        <authorList>
            <consortium name="Pathogen Informatics"/>
            <person name="Doyle S."/>
        </authorList>
    </citation>
    <scope>NUCLEOTIDE SEQUENCE [LARGE SCALE GENOMIC DNA]</scope>
    <source>
        <strain evidence="5 6">NCTC11842</strain>
    </source>
</reference>
<protein>
    <submittedName>
        <fullName evidence="5">Putative rhodanese domain containing protein</fullName>
    </submittedName>
    <submittedName>
        <fullName evidence="3">Rhodanese-like domain-containing protein</fullName>
    </submittedName>
</protein>
<dbReference type="InterPro" id="IPR050229">
    <property type="entry name" value="GlpE_sulfurtransferase"/>
</dbReference>
<evidence type="ECO:0000313" key="5">
    <source>
        <dbReference type="EMBL" id="SPZ12310.1"/>
    </source>
</evidence>
<dbReference type="Proteomes" id="UP000626180">
    <property type="component" value="Unassembled WGS sequence"/>
</dbReference>
<dbReference type="PANTHER" id="PTHR43031:SF18">
    <property type="entry name" value="RHODANESE-RELATED SULFURTRANSFERASES"/>
    <property type="match status" value="1"/>
</dbReference>
<organism evidence="5 6">
    <name type="scientific">Pseudomonas luteola</name>
    <dbReference type="NCBI Taxonomy" id="47886"/>
    <lineage>
        <taxon>Bacteria</taxon>
        <taxon>Pseudomonadati</taxon>
        <taxon>Pseudomonadota</taxon>
        <taxon>Gammaproteobacteria</taxon>
        <taxon>Pseudomonadales</taxon>
        <taxon>Pseudomonadaceae</taxon>
        <taxon>Pseudomonas</taxon>
    </lineage>
</organism>
<keyword evidence="1" id="KW-0472">Membrane</keyword>
<proteinExistence type="predicted"/>
<name>A0A2X2F0Q9_PSELU</name>
<dbReference type="RefSeq" id="WP_010796137.1">
    <property type="nucleotide sequence ID" value="NZ_CP053063.1"/>
</dbReference>
<sequence length="140" mass="15263">MQFVSRLIEFATHHYLLVGALLVLLILLLIHETRRSGRSLSTAELTKLLNTEQGIVLDIRPKKEFATGHIVGAVNIPQDKLASSLSQLEKHKDKTLIVVDSNGQQAGAACTPLQQAGFTTARLTGGLSTWRGENLPLVKN</sequence>
<dbReference type="PROSITE" id="PS50206">
    <property type="entry name" value="RHODANESE_3"/>
    <property type="match status" value="1"/>
</dbReference>
<dbReference type="SUPFAM" id="SSF52821">
    <property type="entry name" value="Rhodanese/Cell cycle control phosphatase"/>
    <property type="match status" value="1"/>
</dbReference>
<dbReference type="Proteomes" id="UP000638986">
    <property type="component" value="Unassembled WGS sequence"/>
</dbReference>
<dbReference type="Proteomes" id="UP000250443">
    <property type="component" value="Unassembled WGS sequence"/>
</dbReference>
<keyword evidence="1" id="KW-0812">Transmembrane</keyword>
<keyword evidence="7" id="KW-1185">Reference proteome</keyword>
<dbReference type="InterPro" id="IPR036873">
    <property type="entry name" value="Rhodanese-like_dom_sf"/>
</dbReference>